<dbReference type="GO" id="GO:0047617">
    <property type="term" value="F:fatty acyl-CoA hydrolase activity"/>
    <property type="evidence" value="ECO:0007669"/>
    <property type="project" value="TreeGrafter"/>
</dbReference>
<sequence>MKIALKNRRKMIYNKRIRRGNMFQYTYQIQKEDINHGNHVGNERALLFFEKARETWLAEKNYSELSIGDGYGIIQKNATIEYRQQIFLQDTIYVNIVKIEVEKLFFTFFYEIYNQKGELCVEGNTKMLAYDYKNQKVRKIPNHFLKRIEEYGMES</sequence>
<dbReference type="EMBL" id="LRPX01000006">
    <property type="protein sequence ID" value="KXA16716.1"/>
    <property type="molecule type" value="Genomic_DNA"/>
</dbReference>
<proteinExistence type="predicted"/>
<dbReference type="InterPro" id="IPR029069">
    <property type="entry name" value="HotDog_dom_sf"/>
</dbReference>
<evidence type="ECO:0000313" key="3">
    <source>
        <dbReference type="Proteomes" id="UP000070617"/>
    </source>
</evidence>
<comment type="caution">
    <text evidence="2">The sequence shown here is derived from an EMBL/GenBank/DDBJ whole genome shotgun (WGS) entry which is preliminary data.</text>
</comment>
<dbReference type="CDD" id="cd00586">
    <property type="entry name" value="4HBT"/>
    <property type="match status" value="1"/>
</dbReference>
<dbReference type="PATRIC" id="fig|134605.3.peg.140"/>
<name>A0A133NK91_9FUSO</name>
<dbReference type="Pfam" id="PF13279">
    <property type="entry name" value="4HBT_2"/>
    <property type="match status" value="1"/>
</dbReference>
<accession>A0A133NK91</accession>
<dbReference type="AlphaFoldDB" id="A0A133NK91"/>
<protein>
    <submittedName>
        <fullName evidence="2">Acyl-CoA thioester hydrolase, YbgC/YbaW family</fullName>
    </submittedName>
</protein>
<organism evidence="2 3">
    <name type="scientific">Fusobacterium equinum</name>
    <dbReference type="NCBI Taxonomy" id="134605"/>
    <lineage>
        <taxon>Bacteria</taxon>
        <taxon>Fusobacteriati</taxon>
        <taxon>Fusobacteriota</taxon>
        <taxon>Fusobacteriia</taxon>
        <taxon>Fusobacteriales</taxon>
        <taxon>Fusobacteriaceae</taxon>
        <taxon>Fusobacterium</taxon>
    </lineage>
</organism>
<keyword evidence="1 2" id="KW-0378">Hydrolase</keyword>
<evidence type="ECO:0000313" key="2">
    <source>
        <dbReference type="EMBL" id="KXA16716.1"/>
    </source>
</evidence>
<dbReference type="PANTHER" id="PTHR31793">
    <property type="entry name" value="4-HYDROXYBENZOYL-COA THIOESTERASE FAMILY MEMBER"/>
    <property type="match status" value="1"/>
</dbReference>
<keyword evidence="3" id="KW-1185">Reference proteome</keyword>
<dbReference type="STRING" id="134605.HMPREF3206_00138"/>
<dbReference type="SUPFAM" id="SSF54637">
    <property type="entry name" value="Thioesterase/thiol ester dehydrase-isomerase"/>
    <property type="match status" value="1"/>
</dbReference>
<gene>
    <name evidence="2" type="ORF">HMPREF3206_00138</name>
</gene>
<dbReference type="Proteomes" id="UP000070617">
    <property type="component" value="Unassembled WGS sequence"/>
</dbReference>
<dbReference type="PANTHER" id="PTHR31793:SF37">
    <property type="entry name" value="ACYL-COA THIOESTER HYDROLASE YBGC"/>
    <property type="match status" value="1"/>
</dbReference>
<dbReference type="Gene3D" id="3.10.129.10">
    <property type="entry name" value="Hotdog Thioesterase"/>
    <property type="match status" value="1"/>
</dbReference>
<reference evidence="3" key="1">
    <citation type="submission" date="2016-01" db="EMBL/GenBank/DDBJ databases">
        <authorList>
            <person name="Mitreva M."/>
            <person name="Pepin K.H."/>
            <person name="Mihindukulasuriya K.A."/>
            <person name="Fulton R."/>
            <person name="Fronick C."/>
            <person name="O'Laughlin M."/>
            <person name="Miner T."/>
            <person name="Herter B."/>
            <person name="Rosa B.A."/>
            <person name="Cordes M."/>
            <person name="Tomlinson C."/>
            <person name="Wollam A."/>
            <person name="Palsikar V.B."/>
            <person name="Mardis E.R."/>
            <person name="Wilson R.K."/>
        </authorList>
    </citation>
    <scope>NUCLEOTIDE SEQUENCE [LARGE SCALE GENOMIC DNA]</scope>
    <source>
        <strain evidence="3">CMW8396</strain>
    </source>
</reference>
<evidence type="ECO:0000256" key="1">
    <source>
        <dbReference type="ARBA" id="ARBA00022801"/>
    </source>
</evidence>
<dbReference type="InterPro" id="IPR050563">
    <property type="entry name" value="4-hydroxybenzoyl-CoA_TE"/>
</dbReference>